<sequence length="64" mass="7089">MSLAMRQCGFSQGARGTGEIFVDGSRIVQKFVTAQERLQKAQECLHKVEEPITALELASGRDQH</sequence>
<comment type="caution">
    <text evidence="1">The sequence shown here is derived from an EMBL/GenBank/DDBJ whole genome shotgun (WGS) entry which is preliminary data.</text>
</comment>
<dbReference type="EMBL" id="JAAAHW010004847">
    <property type="protein sequence ID" value="KAF9971189.1"/>
    <property type="molecule type" value="Genomic_DNA"/>
</dbReference>
<reference evidence="1" key="1">
    <citation type="journal article" date="2020" name="Fungal Divers.">
        <title>Resolving the Mortierellaceae phylogeny through synthesis of multi-gene phylogenetics and phylogenomics.</title>
        <authorList>
            <person name="Vandepol N."/>
            <person name="Liber J."/>
            <person name="Desiro A."/>
            <person name="Na H."/>
            <person name="Kennedy M."/>
            <person name="Barry K."/>
            <person name="Grigoriev I.V."/>
            <person name="Miller A.N."/>
            <person name="O'Donnell K."/>
            <person name="Stajich J.E."/>
            <person name="Bonito G."/>
        </authorList>
    </citation>
    <scope>NUCLEOTIDE SEQUENCE</scope>
    <source>
        <strain evidence="1">MES-2147</strain>
    </source>
</reference>
<gene>
    <name evidence="1" type="ORF">BGZ65_010581</name>
</gene>
<dbReference type="AlphaFoldDB" id="A0A9P6JIN5"/>
<organism evidence="1 2">
    <name type="scientific">Modicella reniformis</name>
    <dbReference type="NCBI Taxonomy" id="1440133"/>
    <lineage>
        <taxon>Eukaryota</taxon>
        <taxon>Fungi</taxon>
        <taxon>Fungi incertae sedis</taxon>
        <taxon>Mucoromycota</taxon>
        <taxon>Mortierellomycotina</taxon>
        <taxon>Mortierellomycetes</taxon>
        <taxon>Mortierellales</taxon>
        <taxon>Mortierellaceae</taxon>
        <taxon>Modicella</taxon>
    </lineage>
</organism>
<evidence type="ECO:0000313" key="1">
    <source>
        <dbReference type="EMBL" id="KAF9971189.1"/>
    </source>
</evidence>
<name>A0A9P6JIN5_9FUNG</name>
<proteinExistence type="predicted"/>
<protein>
    <submittedName>
        <fullName evidence="1">Uncharacterized protein</fullName>
    </submittedName>
</protein>
<dbReference type="Proteomes" id="UP000749646">
    <property type="component" value="Unassembled WGS sequence"/>
</dbReference>
<evidence type="ECO:0000313" key="2">
    <source>
        <dbReference type="Proteomes" id="UP000749646"/>
    </source>
</evidence>
<keyword evidence="2" id="KW-1185">Reference proteome</keyword>
<feature type="non-terminal residue" evidence="1">
    <location>
        <position position="64"/>
    </location>
</feature>
<accession>A0A9P6JIN5</accession>